<comment type="caution">
    <text evidence="6">The sequence shown here is derived from an EMBL/GenBank/DDBJ whole genome shotgun (WGS) entry which is preliminary data.</text>
</comment>
<keyword evidence="7" id="KW-1185">Reference proteome</keyword>
<dbReference type="InterPro" id="IPR000847">
    <property type="entry name" value="LysR_HTH_N"/>
</dbReference>
<dbReference type="PROSITE" id="PS50931">
    <property type="entry name" value="HTH_LYSR"/>
    <property type="match status" value="1"/>
</dbReference>
<dbReference type="PANTHER" id="PTHR30537:SF5">
    <property type="entry name" value="HTH-TYPE TRANSCRIPTIONAL ACTIVATOR TTDR-RELATED"/>
    <property type="match status" value="1"/>
</dbReference>
<dbReference type="CDD" id="cd08422">
    <property type="entry name" value="PBP2_CrgA_like"/>
    <property type="match status" value="1"/>
</dbReference>
<dbReference type="Gene3D" id="3.40.190.290">
    <property type="match status" value="1"/>
</dbReference>
<dbReference type="PANTHER" id="PTHR30537">
    <property type="entry name" value="HTH-TYPE TRANSCRIPTIONAL REGULATOR"/>
    <property type="match status" value="1"/>
</dbReference>
<organism evidence="6 7">
    <name type="scientific">Rhodoferax ferrireducens</name>
    <dbReference type="NCBI Taxonomy" id="192843"/>
    <lineage>
        <taxon>Bacteria</taxon>
        <taxon>Pseudomonadati</taxon>
        <taxon>Pseudomonadota</taxon>
        <taxon>Betaproteobacteria</taxon>
        <taxon>Burkholderiales</taxon>
        <taxon>Comamonadaceae</taxon>
        <taxon>Rhodoferax</taxon>
    </lineage>
</organism>
<dbReference type="InterPro" id="IPR036388">
    <property type="entry name" value="WH-like_DNA-bd_sf"/>
</dbReference>
<dbReference type="RefSeq" id="WP_310375313.1">
    <property type="nucleotide sequence ID" value="NZ_JAVDXT010000003.1"/>
</dbReference>
<gene>
    <name evidence="6" type="ORF">J2X19_003696</name>
</gene>
<comment type="similarity">
    <text evidence="1">Belongs to the LysR transcriptional regulatory family.</text>
</comment>
<dbReference type="PRINTS" id="PR00039">
    <property type="entry name" value="HTHLYSR"/>
</dbReference>
<evidence type="ECO:0000256" key="2">
    <source>
        <dbReference type="ARBA" id="ARBA00023015"/>
    </source>
</evidence>
<dbReference type="EMBL" id="JAVDXT010000003">
    <property type="protein sequence ID" value="MDR7379002.1"/>
    <property type="molecule type" value="Genomic_DNA"/>
</dbReference>
<dbReference type="Gene3D" id="1.10.10.10">
    <property type="entry name" value="Winged helix-like DNA-binding domain superfamily/Winged helix DNA-binding domain"/>
    <property type="match status" value="1"/>
</dbReference>
<evidence type="ECO:0000313" key="6">
    <source>
        <dbReference type="EMBL" id="MDR7379002.1"/>
    </source>
</evidence>
<sequence>MDTLELIRTFREVAARGGFSRAAKSLDVSKANVSKYIAELESRLGTRLLNRSTRTISLTDAGDLLLERSTPLLEMMALTREELLHRSQEPSGRLRMTAPQGIGSVELPGLLADFMRRYPEVHVSLDLSNRVLDMVEEGLDLSLRVGTAADPNLIVRKLRRIDLVVCATPTYWQQRGIPQHPDDLAEHDALTLSLSGTSPSWRFKVNGKSHSVALRSRMDASDPVPLMHMALLGMGVARLPRLLVRNLLEQGSLQAVLPDYSPDDLWLFAGYVHRRHNSAALKALLAFMEERWKVE</sequence>
<dbReference type="InterPro" id="IPR058163">
    <property type="entry name" value="LysR-type_TF_proteobact-type"/>
</dbReference>
<reference evidence="6 7" key="1">
    <citation type="submission" date="2023-07" db="EMBL/GenBank/DDBJ databases">
        <title>Sorghum-associated microbial communities from plants grown in Nebraska, USA.</title>
        <authorList>
            <person name="Schachtman D."/>
        </authorList>
    </citation>
    <scope>NUCLEOTIDE SEQUENCE [LARGE SCALE GENOMIC DNA]</scope>
    <source>
        <strain evidence="6 7">BE313</strain>
    </source>
</reference>
<feature type="domain" description="HTH lysR-type" evidence="5">
    <location>
        <begin position="1"/>
        <end position="59"/>
    </location>
</feature>
<accession>A0ABU2CCD6</accession>
<protein>
    <submittedName>
        <fullName evidence="6">DNA-binding transcriptional LysR family regulator</fullName>
    </submittedName>
</protein>
<keyword evidence="2" id="KW-0805">Transcription regulation</keyword>
<evidence type="ECO:0000313" key="7">
    <source>
        <dbReference type="Proteomes" id="UP001180487"/>
    </source>
</evidence>
<dbReference type="GO" id="GO:0003677">
    <property type="term" value="F:DNA binding"/>
    <property type="evidence" value="ECO:0007669"/>
    <property type="project" value="UniProtKB-KW"/>
</dbReference>
<keyword evidence="3 6" id="KW-0238">DNA-binding</keyword>
<evidence type="ECO:0000259" key="5">
    <source>
        <dbReference type="PROSITE" id="PS50931"/>
    </source>
</evidence>
<dbReference type="Proteomes" id="UP001180487">
    <property type="component" value="Unassembled WGS sequence"/>
</dbReference>
<dbReference type="Pfam" id="PF00126">
    <property type="entry name" value="HTH_1"/>
    <property type="match status" value="1"/>
</dbReference>
<name>A0ABU2CCD6_9BURK</name>
<proteinExistence type="inferred from homology"/>
<keyword evidence="4" id="KW-0804">Transcription</keyword>
<evidence type="ECO:0000256" key="4">
    <source>
        <dbReference type="ARBA" id="ARBA00023163"/>
    </source>
</evidence>
<dbReference type="SUPFAM" id="SSF46785">
    <property type="entry name" value="Winged helix' DNA-binding domain"/>
    <property type="match status" value="1"/>
</dbReference>
<dbReference type="Pfam" id="PF03466">
    <property type="entry name" value="LysR_substrate"/>
    <property type="match status" value="1"/>
</dbReference>
<dbReference type="SUPFAM" id="SSF53850">
    <property type="entry name" value="Periplasmic binding protein-like II"/>
    <property type="match status" value="1"/>
</dbReference>
<evidence type="ECO:0000256" key="1">
    <source>
        <dbReference type="ARBA" id="ARBA00009437"/>
    </source>
</evidence>
<dbReference type="InterPro" id="IPR005119">
    <property type="entry name" value="LysR_subst-bd"/>
</dbReference>
<dbReference type="InterPro" id="IPR036390">
    <property type="entry name" value="WH_DNA-bd_sf"/>
</dbReference>
<evidence type="ECO:0000256" key="3">
    <source>
        <dbReference type="ARBA" id="ARBA00023125"/>
    </source>
</evidence>